<name>A0A3Q4MPH2_NEOBR</name>
<organism evidence="5 6">
    <name type="scientific">Neolamprologus brichardi</name>
    <name type="common">Fairy cichlid</name>
    <name type="synonym">Lamprologus brichardi</name>
    <dbReference type="NCBI Taxonomy" id="32507"/>
    <lineage>
        <taxon>Eukaryota</taxon>
        <taxon>Metazoa</taxon>
        <taxon>Chordata</taxon>
        <taxon>Craniata</taxon>
        <taxon>Vertebrata</taxon>
        <taxon>Euteleostomi</taxon>
        <taxon>Actinopterygii</taxon>
        <taxon>Neopterygii</taxon>
        <taxon>Teleostei</taxon>
        <taxon>Neoteleostei</taxon>
        <taxon>Acanthomorphata</taxon>
        <taxon>Ovalentaria</taxon>
        <taxon>Cichlomorphae</taxon>
        <taxon>Cichliformes</taxon>
        <taxon>Cichlidae</taxon>
        <taxon>African cichlids</taxon>
        <taxon>Pseudocrenilabrinae</taxon>
        <taxon>Lamprologini</taxon>
        <taxon>Neolamprologus</taxon>
    </lineage>
</organism>
<dbReference type="OMA" id="HEFTTIC"/>
<keyword evidence="6" id="KW-1185">Reference proteome</keyword>
<feature type="compositionally biased region" description="Basic and acidic residues" evidence="3">
    <location>
        <begin position="125"/>
        <end position="135"/>
    </location>
</feature>
<dbReference type="SUPFAM" id="SSF47473">
    <property type="entry name" value="EF-hand"/>
    <property type="match status" value="1"/>
</dbReference>
<evidence type="ECO:0000259" key="4">
    <source>
        <dbReference type="PROSITE" id="PS50222"/>
    </source>
</evidence>
<sequence>FKDVSLFSAQNAESLCTAINSTDHIAAEIKNKTMAAAKKKSEEEQKRLSSLFHAYDVDNSGQIEKNEFSTICQELHVSSQEAEGIFNRLDVDKDGTVTLEEFLSGFKEQHQEEEDDAEEDTDSSAWDRKEQVLSR</sequence>
<dbReference type="InterPro" id="IPR002048">
    <property type="entry name" value="EF_hand_dom"/>
</dbReference>
<dbReference type="GeneTree" id="ENSGT00940000173441"/>
<evidence type="ECO:0000256" key="1">
    <source>
        <dbReference type="ARBA" id="ARBA00022723"/>
    </source>
</evidence>
<dbReference type="PROSITE" id="PS00018">
    <property type="entry name" value="EF_HAND_1"/>
    <property type="match status" value="1"/>
</dbReference>
<proteinExistence type="predicted"/>
<reference evidence="5" key="2">
    <citation type="submission" date="2025-09" db="UniProtKB">
        <authorList>
            <consortium name="Ensembl"/>
        </authorList>
    </citation>
    <scope>IDENTIFICATION</scope>
</reference>
<dbReference type="Ensembl" id="ENSNBRT00000016360.1">
    <property type="protein sequence ID" value="ENSNBRP00000015929.1"/>
    <property type="gene ID" value="ENSNBRG00000012321.1"/>
</dbReference>
<dbReference type="InterPro" id="IPR018247">
    <property type="entry name" value="EF_Hand_1_Ca_BS"/>
</dbReference>
<keyword evidence="1" id="KW-0479">Metal-binding</keyword>
<dbReference type="PROSITE" id="PS50222">
    <property type="entry name" value="EF_HAND_2"/>
    <property type="match status" value="2"/>
</dbReference>
<dbReference type="Gene3D" id="1.10.238.10">
    <property type="entry name" value="EF-hand"/>
    <property type="match status" value="1"/>
</dbReference>
<evidence type="ECO:0000313" key="6">
    <source>
        <dbReference type="Proteomes" id="UP000261580"/>
    </source>
</evidence>
<dbReference type="SMART" id="SM00054">
    <property type="entry name" value="EFh"/>
    <property type="match status" value="2"/>
</dbReference>
<dbReference type="Pfam" id="PF13499">
    <property type="entry name" value="EF-hand_7"/>
    <property type="match status" value="1"/>
</dbReference>
<dbReference type="InterPro" id="IPR011992">
    <property type="entry name" value="EF-hand-dom_pair"/>
</dbReference>
<dbReference type="CDD" id="cd00051">
    <property type="entry name" value="EFh"/>
    <property type="match status" value="1"/>
</dbReference>
<protein>
    <recommendedName>
        <fullName evidence="4">EF-hand domain-containing protein</fullName>
    </recommendedName>
</protein>
<evidence type="ECO:0000313" key="5">
    <source>
        <dbReference type="Ensembl" id="ENSNBRP00000015929.1"/>
    </source>
</evidence>
<dbReference type="Proteomes" id="UP000261580">
    <property type="component" value="Unassembled WGS sequence"/>
</dbReference>
<feature type="compositionally biased region" description="Acidic residues" evidence="3">
    <location>
        <begin position="111"/>
        <end position="122"/>
    </location>
</feature>
<dbReference type="AlphaFoldDB" id="A0A3Q4MPH2"/>
<feature type="domain" description="EF-hand" evidence="4">
    <location>
        <begin position="43"/>
        <end position="75"/>
    </location>
</feature>
<evidence type="ECO:0000256" key="3">
    <source>
        <dbReference type="SAM" id="MobiDB-lite"/>
    </source>
</evidence>
<evidence type="ECO:0000256" key="2">
    <source>
        <dbReference type="ARBA" id="ARBA00022837"/>
    </source>
</evidence>
<feature type="region of interest" description="Disordered" evidence="3">
    <location>
        <begin position="105"/>
        <end position="135"/>
    </location>
</feature>
<dbReference type="STRING" id="32507.ENSNBRP00000015929"/>
<dbReference type="GO" id="GO:0005509">
    <property type="term" value="F:calcium ion binding"/>
    <property type="evidence" value="ECO:0007669"/>
    <property type="project" value="InterPro"/>
</dbReference>
<reference evidence="5" key="1">
    <citation type="submission" date="2025-08" db="UniProtKB">
        <authorList>
            <consortium name="Ensembl"/>
        </authorList>
    </citation>
    <scope>IDENTIFICATION</scope>
</reference>
<accession>A0A3Q4MPH2</accession>
<feature type="domain" description="EF-hand" evidence="4">
    <location>
        <begin position="77"/>
        <end position="112"/>
    </location>
</feature>
<keyword evidence="2" id="KW-0106">Calcium</keyword>